<dbReference type="HAMAP" id="MF_00283">
    <property type="entry name" value="Phe_tRNA_synth_beta1"/>
    <property type="match status" value="1"/>
</dbReference>
<organism evidence="20 21">
    <name type="scientific">Paenibacillus albilobatus</name>
    <dbReference type="NCBI Taxonomy" id="2716884"/>
    <lineage>
        <taxon>Bacteria</taxon>
        <taxon>Bacillati</taxon>
        <taxon>Bacillota</taxon>
        <taxon>Bacilli</taxon>
        <taxon>Bacillales</taxon>
        <taxon>Paenibacillaceae</taxon>
        <taxon>Paenibacillus</taxon>
    </lineage>
</organism>
<comment type="cofactor">
    <cofactor evidence="15">
        <name>Mg(2+)</name>
        <dbReference type="ChEBI" id="CHEBI:18420"/>
    </cofactor>
    <text evidence="15">Binds 2 magnesium ions per tetramer.</text>
</comment>
<evidence type="ECO:0000259" key="18">
    <source>
        <dbReference type="PROSITE" id="PS51447"/>
    </source>
</evidence>
<dbReference type="GO" id="GO:0140096">
    <property type="term" value="F:catalytic activity, acting on a protein"/>
    <property type="evidence" value="ECO:0007669"/>
    <property type="project" value="UniProtKB-ARBA"/>
</dbReference>
<evidence type="ECO:0000256" key="7">
    <source>
        <dbReference type="ARBA" id="ARBA00022723"/>
    </source>
</evidence>
<evidence type="ECO:0000259" key="17">
    <source>
        <dbReference type="PROSITE" id="PS50886"/>
    </source>
</evidence>
<comment type="catalytic activity">
    <reaction evidence="14 15">
        <text>tRNA(Phe) + L-phenylalanine + ATP = L-phenylalanyl-tRNA(Phe) + AMP + diphosphate + H(+)</text>
        <dbReference type="Rhea" id="RHEA:19413"/>
        <dbReference type="Rhea" id="RHEA-COMP:9668"/>
        <dbReference type="Rhea" id="RHEA-COMP:9699"/>
        <dbReference type="ChEBI" id="CHEBI:15378"/>
        <dbReference type="ChEBI" id="CHEBI:30616"/>
        <dbReference type="ChEBI" id="CHEBI:33019"/>
        <dbReference type="ChEBI" id="CHEBI:58095"/>
        <dbReference type="ChEBI" id="CHEBI:78442"/>
        <dbReference type="ChEBI" id="CHEBI:78531"/>
        <dbReference type="ChEBI" id="CHEBI:456215"/>
        <dbReference type="EC" id="6.1.1.20"/>
    </reaction>
</comment>
<comment type="subunit">
    <text evidence="3 15">Tetramer of two alpha and two beta subunits.</text>
</comment>
<feature type="binding site" evidence="15">
    <location>
        <position position="465"/>
    </location>
    <ligand>
        <name>Mg(2+)</name>
        <dbReference type="ChEBI" id="CHEBI:18420"/>
        <note>shared with alpha subunit</note>
    </ligand>
</feature>
<feature type="binding site" evidence="15">
    <location>
        <position position="475"/>
    </location>
    <ligand>
        <name>Mg(2+)</name>
        <dbReference type="ChEBI" id="CHEBI:18420"/>
        <note>shared with alpha subunit</note>
    </ligand>
</feature>
<dbReference type="InterPro" id="IPR012340">
    <property type="entry name" value="NA-bd_OB-fold"/>
</dbReference>
<feature type="domain" description="FDX-ACB" evidence="18">
    <location>
        <begin position="721"/>
        <end position="814"/>
    </location>
</feature>
<dbReference type="CDD" id="cd00769">
    <property type="entry name" value="PheRS_beta_core"/>
    <property type="match status" value="1"/>
</dbReference>
<dbReference type="Gene3D" id="3.30.56.10">
    <property type="match status" value="2"/>
</dbReference>
<dbReference type="InterPro" id="IPR004532">
    <property type="entry name" value="Phe-tRNA-ligase_IIc_bsu_bact"/>
</dbReference>
<dbReference type="AlphaFoldDB" id="A0A919XIT9"/>
<gene>
    <name evidence="15 20" type="primary">pheT</name>
    <name evidence="20" type="ORF">J2TS6_26630</name>
</gene>
<proteinExistence type="inferred from homology"/>
<dbReference type="PROSITE" id="PS51447">
    <property type="entry name" value="FDX_ACB"/>
    <property type="match status" value="1"/>
</dbReference>
<dbReference type="Pfam" id="PF03483">
    <property type="entry name" value="B3_4"/>
    <property type="match status" value="1"/>
</dbReference>
<accession>A0A919XIT9</accession>
<evidence type="ECO:0000256" key="14">
    <source>
        <dbReference type="ARBA" id="ARBA00049255"/>
    </source>
</evidence>
<evidence type="ECO:0000256" key="2">
    <source>
        <dbReference type="ARBA" id="ARBA00008653"/>
    </source>
</evidence>
<dbReference type="SMART" id="SM00873">
    <property type="entry name" value="B3_4"/>
    <property type="match status" value="1"/>
</dbReference>
<evidence type="ECO:0000256" key="11">
    <source>
        <dbReference type="ARBA" id="ARBA00022884"/>
    </source>
</evidence>
<dbReference type="InterPro" id="IPR005121">
    <property type="entry name" value="Fdx_antiC-bd"/>
</dbReference>
<dbReference type="Pfam" id="PF03147">
    <property type="entry name" value="FDX-ACB"/>
    <property type="match status" value="1"/>
</dbReference>
<dbReference type="GO" id="GO:0000287">
    <property type="term" value="F:magnesium ion binding"/>
    <property type="evidence" value="ECO:0007669"/>
    <property type="project" value="UniProtKB-UniRule"/>
</dbReference>
<dbReference type="SUPFAM" id="SSF55681">
    <property type="entry name" value="Class II aaRS and biotin synthetases"/>
    <property type="match status" value="1"/>
</dbReference>
<feature type="binding site" evidence="15">
    <location>
        <position position="474"/>
    </location>
    <ligand>
        <name>Mg(2+)</name>
        <dbReference type="ChEBI" id="CHEBI:18420"/>
        <note>shared with alpha subunit</note>
    </ligand>
</feature>
<dbReference type="InterPro" id="IPR045864">
    <property type="entry name" value="aa-tRNA-synth_II/BPL/LPL"/>
</dbReference>
<evidence type="ECO:0000259" key="19">
    <source>
        <dbReference type="PROSITE" id="PS51483"/>
    </source>
</evidence>
<dbReference type="GO" id="GO:0006432">
    <property type="term" value="P:phenylalanyl-tRNA aminoacylation"/>
    <property type="evidence" value="ECO:0007669"/>
    <property type="project" value="UniProtKB-UniRule"/>
</dbReference>
<dbReference type="GO" id="GO:0004826">
    <property type="term" value="F:phenylalanine-tRNA ligase activity"/>
    <property type="evidence" value="ECO:0007669"/>
    <property type="project" value="UniProtKB-UniRule"/>
</dbReference>
<keyword evidence="7 15" id="KW-0479">Metal-binding</keyword>
<dbReference type="NCBIfam" id="NF045760">
    <property type="entry name" value="YtpR"/>
    <property type="match status" value="1"/>
</dbReference>
<evidence type="ECO:0000256" key="12">
    <source>
        <dbReference type="ARBA" id="ARBA00022917"/>
    </source>
</evidence>
<keyword evidence="12 15" id="KW-0648">Protein biosynthesis</keyword>
<keyword evidence="4 15" id="KW-0963">Cytoplasm</keyword>
<dbReference type="SMART" id="SM00896">
    <property type="entry name" value="FDX-ACB"/>
    <property type="match status" value="1"/>
</dbReference>
<dbReference type="GO" id="GO:0016740">
    <property type="term" value="F:transferase activity"/>
    <property type="evidence" value="ECO:0007669"/>
    <property type="project" value="UniProtKB-ARBA"/>
</dbReference>
<evidence type="ECO:0000256" key="15">
    <source>
        <dbReference type="HAMAP-Rule" id="MF_00283"/>
    </source>
</evidence>
<dbReference type="PROSITE" id="PS51483">
    <property type="entry name" value="B5"/>
    <property type="match status" value="1"/>
</dbReference>
<evidence type="ECO:0000256" key="4">
    <source>
        <dbReference type="ARBA" id="ARBA00022490"/>
    </source>
</evidence>
<evidence type="ECO:0000256" key="9">
    <source>
        <dbReference type="ARBA" id="ARBA00022840"/>
    </source>
</evidence>
<name>A0A919XIT9_9BACL</name>
<dbReference type="Pfam" id="PF01588">
    <property type="entry name" value="tRNA_bind"/>
    <property type="match status" value="1"/>
</dbReference>
<evidence type="ECO:0000256" key="16">
    <source>
        <dbReference type="PROSITE-ProRule" id="PRU00209"/>
    </source>
</evidence>
<sequence length="815" mass="89457">MKVSTEWLADYVSLENVAAEELAEQITRAGIEIDEIENRNKGVSKVVVGYVKSKEKHPDADKLNVCIVDAGQEEDLQIVCGAKNVAAGQKVPVALVGAKLPGGLEIKKAKLRGVASQGMICSAKELGMNDKLLPKEQQEGILVLQENVQVGTPIGNVLGLDDKVLEFDLTPNRSDCLSMIGAAYEVGAILGRDVKLPKPEKELMEISDAAADHISVNISAPEQCSHYAARYITGVKIGPSPQWMQNRLMAAGVRPINNIVDITNYVMLEYGQPLHAFDADQLENGAIDVRLAKEGETLVTLDGQERKLEPHMLLITDGVKPVALAGVMGGLNSEVTDGTVNILLESAKFDGGTVRKTSRQLGLRSEASQRFEKEVDPSAVIPALNRAAELICRYASGAVHKGIVEAGSVNAEEKVIVLSFDKLNRFLGTDLSMLEVKTIFNRLHFSCADTAQGVLEVKVPTRRGDITLDVDLIEEIARLYGYDNIPTTAIEGKTTPGAYTKAQAIRRDIRKMFTHGGWQEVITYSFTHPETTRLFPALTEGSHAVKLLMPMSEERSVLRTSIIPNLLDVAAYNANRKQNDLAVFEIGNVFYTNEEQLTVQPKELPVLSLLLCGSRAEKQWNQTPEKVDFFDLKGALETLFGFLGLEDNIRYVANQPEGYHPGRSASLYLQHGTEQILIGTMGQVHPQLQQERDLGDVYTAEILLQPLYDHTSEDIRYRELPRFPASERDIAVVVDESVEAGAMLEAIREAAGELLQSVQVFDVYTGSKLGEGKKSVAISTVYRHNERTLTDEEVSAAHAAVVGRLEQTFHAELRK</sequence>
<dbReference type="Gene3D" id="3.30.930.10">
    <property type="entry name" value="Bira Bifunctional Protein, Domain 2"/>
    <property type="match status" value="1"/>
</dbReference>
<comment type="subcellular location">
    <subcellularLocation>
        <location evidence="1 15">Cytoplasm</location>
    </subcellularLocation>
</comment>
<comment type="similarity">
    <text evidence="2 15">Belongs to the phenylalanyl-tRNA synthetase beta subunit family. Type 1 subfamily.</text>
</comment>
<feature type="domain" description="B5" evidence="19">
    <location>
        <begin position="411"/>
        <end position="487"/>
    </location>
</feature>
<dbReference type="InterPro" id="IPR041616">
    <property type="entry name" value="PheRS_beta_core"/>
</dbReference>
<evidence type="ECO:0000313" key="20">
    <source>
        <dbReference type="EMBL" id="GIO31522.1"/>
    </source>
</evidence>
<dbReference type="InterPro" id="IPR005147">
    <property type="entry name" value="tRNA_synthase_B5-dom"/>
</dbReference>
<reference evidence="20" key="1">
    <citation type="submission" date="2021-03" db="EMBL/GenBank/DDBJ databases">
        <title>Antimicrobial resistance genes in bacteria isolated from Japanese honey, and their potential for conferring macrolide and lincosamide resistance in the American foulbrood pathogen Paenibacillus larvae.</title>
        <authorList>
            <person name="Okamoto M."/>
            <person name="Kumagai M."/>
            <person name="Kanamori H."/>
            <person name="Takamatsu D."/>
        </authorList>
    </citation>
    <scope>NUCLEOTIDE SEQUENCE</scope>
    <source>
        <strain evidence="20">J2TS6</strain>
    </source>
</reference>
<dbReference type="Gene3D" id="3.50.40.10">
    <property type="entry name" value="Phenylalanyl-trna Synthetase, Chain B, domain 3"/>
    <property type="match status" value="1"/>
</dbReference>
<evidence type="ECO:0000313" key="21">
    <source>
        <dbReference type="Proteomes" id="UP000679779"/>
    </source>
</evidence>
<dbReference type="PROSITE" id="PS50886">
    <property type="entry name" value="TRBD"/>
    <property type="match status" value="1"/>
</dbReference>
<keyword evidence="11 16" id="KW-0694">RNA-binding</keyword>
<keyword evidence="9 15" id="KW-0067">ATP-binding</keyword>
<dbReference type="FunFam" id="3.50.40.10:FF:000001">
    <property type="entry name" value="Phenylalanine--tRNA ligase beta subunit"/>
    <property type="match status" value="1"/>
</dbReference>
<dbReference type="FunFam" id="3.30.930.10:FF:000022">
    <property type="entry name" value="Phenylalanine--tRNA ligase beta subunit"/>
    <property type="match status" value="1"/>
</dbReference>
<dbReference type="CDD" id="cd02796">
    <property type="entry name" value="tRNA_bind_bactPheRS"/>
    <property type="match status" value="1"/>
</dbReference>
<dbReference type="InterPro" id="IPR002547">
    <property type="entry name" value="tRNA-bd_dom"/>
</dbReference>
<dbReference type="GO" id="GO:0009328">
    <property type="term" value="C:phenylalanine-tRNA ligase complex"/>
    <property type="evidence" value="ECO:0007669"/>
    <property type="project" value="TreeGrafter"/>
</dbReference>
<dbReference type="SUPFAM" id="SSF46955">
    <property type="entry name" value="Putative DNA-binding domain"/>
    <property type="match status" value="1"/>
</dbReference>
<dbReference type="InterPro" id="IPR005146">
    <property type="entry name" value="B3/B4_tRNA-bd"/>
</dbReference>
<keyword evidence="6 15" id="KW-0436">Ligase</keyword>
<keyword evidence="5 16" id="KW-0820">tRNA-binding</keyword>
<dbReference type="SUPFAM" id="SSF50249">
    <property type="entry name" value="Nucleic acid-binding proteins"/>
    <property type="match status" value="1"/>
</dbReference>
<evidence type="ECO:0000256" key="10">
    <source>
        <dbReference type="ARBA" id="ARBA00022842"/>
    </source>
</evidence>
<keyword evidence="8 15" id="KW-0547">Nucleotide-binding</keyword>
<feature type="domain" description="TRNA-binding" evidence="17">
    <location>
        <begin position="40"/>
        <end position="155"/>
    </location>
</feature>
<dbReference type="FunFam" id="3.30.70.380:FF:000001">
    <property type="entry name" value="Phenylalanine--tRNA ligase beta subunit"/>
    <property type="match status" value="1"/>
</dbReference>
<dbReference type="NCBIfam" id="TIGR00472">
    <property type="entry name" value="pheT_bact"/>
    <property type="match status" value="1"/>
</dbReference>
<evidence type="ECO:0000256" key="5">
    <source>
        <dbReference type="ARBA" id="ARBA00022555"/>
    </source>
</evidence>
<dbReference type="PANTHER" id="PTHR10947">
    <property type="entry name" value="PHENYLALANYL-TRNA SYNTHETASE BETA CHAIN AND LEUCINE-RICH REPEAT-CONTAINING PROTEIN 47"/>
    <property type="match status" value="1"/>
</dbReference>
<protein>
    <recommendedName>
        <fullName evidence="15">Phenylalanine--tRNA ligase beta subunit</fullName>
        <ecNumber evidence="15">6.1.1.20</ecNumber>
    </recommendedName>
    <alternativeName>
        <fullName evidence="15">Phenylalanyl-tRNA synthetase beta subunit</fullName>
        <shortName evidence="15">PheRS</shortName>
    </alternativeName>
</protein>
<dbReference type="GO" id="GO:0000049">
    <property type="term" value="F:tRNA binding"/>
    <property type="evidence" value="ECO:0007669"/>
    <property type="project" value="UniProtKB-UniRule"/>
</dbReference>
<dbReference type="Gene3D" id="2.40.50.140">
    <property type="entry name" value="Nucleic acid-binding proteins"/>
    <property type="match status" value="1"/>
</dbReference>
<dbReference type="EC" id="6.1.1.20" evidence="15"/>
<dbReference type="SUPFAM" id="SSF54991">
    <property type="entry name" value="Anticodon-binding domain of PheRS"/>
    <property type="match status" value="1"/>
</dbReference>
<dbReference type="Gene3D" id="3.30.70.380">
    <property type="entry name" value="Ferrodoxin-fold anticodon-binding domain"/>
    <property type="match status" value="1"/>
</dbReference>
<dbReference type="PANTHER" id="PTHR10947:SF0">
    <property type="entry name" value="PHENYLALANINE--TRNA LIGASE BETA SUBUNIT"/>
    <property type="match status" value="1"/>
</dbReference>
<evidence type="ECO:0000256" key="8">
    <source>
        <dbReference type="ARBA" id="ARBA00022741"/>
    </source>
</evidence>
<dbReference type="SUPFAM" id="SSF56037">
    <property type="entry name" value="PheT/TilS domain"/>
    <property type="match status" value="1"/>
</dbReference>
<dbReference type="FunFam" id="2.40.50.140:FF:000045">
    <property type="entry name" value="Phenylalanine--tRNA ligase beta subunit"/>
    <property type="match status" value="1"/>
</dbReference>
<dbReference type="EMBL" id="BORQ01000003">
    <property type="protein sequence ID" value="GIO31522.1"/>
    <property type="molecule type" value="Genomic_DNA"/>
</dbReference>
<dbReference type="SMART" id="SM00874">
    <property type="entry name" value="B5"/>
    <property type="match status" value="1"/>
</dbReference>
<dbReference type="Pfam" id="PF17759">
    <property type="entry name" value="tRNA_synthFbeta"/>
    <property type="match status" value="1"/>
</dbReference>
<dbReference type="Proteomes" id="UP000679779">
    <property type="component" value="Unassembled WGS sequence"/>
</dbReference>
<dbReference type="InterPro" id="IPR033714">
    <property type="entry name" value="tRNA_bind_bactPheRS"/>
</dbReference>
<feature type="binding site" evidence="15">
    <location>
        <position position="471"/>
    </location>
    <ligand>
        <name>Mg(2+)</name>
        <dbReference type="ChEBI" id="CHEBI:18420"/>
        <note>shared with alpha subunit</note>
    </ligand>
</feature>
<evidence type="ECO:0000256" key="6">
    <source>
        <dbReference type="ARBA" id="ARBA00022598"/>
    </source>
</evidence>
<dbReference type="Pfam" id="PF03484">
    <property type="entry name" value="B5"/>
    <property type="match status" value="1"/>
</dbReference>
<dbReference type="InterPro" id="IPR020825">
    <property type="entry name" value="Phe-tRNA_synthase-like_B3/B4"/>
</dbReference>
<dbReference type="RefSeq" id="WP_160043122.1">
    <property type="nucleotide sequence ID" value="NZ_BORQ01000003.1"/>
</dbReference>
<keyword evidence="10 15" id="KW-0460">Magnesium</keyword>
<dbReference type="GO" id="GO:0005524">
    <property type="term" value="F:ATP binding"/>
    <property type="evidence" value="ECO:0007669"/>
    <property type="project" value="UniProtKB-UniRule"/>
</dbReference>
<evidence type="ECO:0000256" key="1">
    <source>
        <dbReference type="ARBA" id="ARBA00004496"/>
    </source>
</evidence>
<keyword evidence="13 15" id="KW-0030">Aminoacyl-tRNA synthetase</keyword>
<dbReference type="InterPro" id="IPR009061">
    <property type="entry name" value="DNA-bd_dom_put_sf"/>
</dbReference>
<dbReference type="InterPro" id="IPR036690">
    <property type="entry name" value="Fdx_antiC-bd_sf"/>
</dbReference>
<keyword evidence="21" id="KW-1185">Reference proteome</keyword>
<evidence type="ECO:0000256" key="3">
    <source>
        <dbReference type="ARBA" id="ARBA00011209"/>
    </source>
</evidence>
<evidence type="ECO:0000256" key="13">
    <source>
        <dbReference type="ARBA" id="ARBA00023146"/>
    </source>
</evidence>
<dbReference type="InterPro" id="IPR045060">
    <property type="entry name" value="Phe-tRNA-ligase_IIc_bsu"/>
</dbReference>
<comment type="caution">
    <text evidence="20">The sequence shown here is derived from an EMBL/GenBank/DDBJ whole genome shotgun (WGS) entry which is preliminary data.</text>
</comment>